<protein>
    <submittedName>
        <fullName evidence="2">Uncharacterized protein</fullName>
    </submittedName>
</protein>
<evidence type="ECO:0000313" key="3">
    <source>
        <dbReference type="Proteomes" id="UP000262969"/>
    </source>
</evidence>
<evidence type="ECO:0000256" key="1">
    <source>
        <dbReference type="SAM" id="Phobius"/>
    </source>
</evidence>
<sequence length="538" mass="60349">MDKLLFSRIIVGIAIILAVIVGLGCVMNRLSNDNYNGEFTLQETPQRYVLSGGNSFETMPTVILYQNGNAKLSQPLISSYALIGIGHYKVNGDELVVSYEDNKGVTFTISNGGNTLTVKSVNLGFVKVGDTYKYQSNSDYLNIGSKVDGEILTLDILRELAKKGADLTADDFIKYTHVDIDPDYHVFDIEGEYMLTVINDANGNMTCTLECNSSGDIFPLHLNGSTGYVLEDYLGFSITPKYQPCEWVDYYSKAEMPWGKSNDLTLPYFLDVTFTWTAGEVMAGDQKFIIGIPVWNVYLADLTNDGIPEFCATVSMGFGAIDTHIVVYDYANDKQYVLEDRMYYDYYLSLQDGRLMVTQTKYNSNKPLVSGELLIINGELYRFGEPTLKDLPDDYGTYDKKNDAIRDGVYINVHGVEIYNQQVVDDFYKSVHAGSAAFMRTIDYTDEGDPIITDYQYDGSLFTVTTDTTRDRFGLPDIYTKTYNFLIPYDRYEPAGIPIPYFLSNDKNIYKGTQGSEGVELKSELGRIPSPSDNVENP</sequence>
<feature type="transmembrane region" description="Helical" evidence="1">
    <location>
        <begin position="6"/>
        <end position="26"/>
    </location>
</feature>
<gene>
    <name evidence="2" type="ORF">DHW61_18225</name>
</gene>
<dbReference type="EMBL" id="DPVV01000597">
    <property type="protein sequence ID" value="HCL04317.1"/>
    <property type="molecule type" value="Genomic_DNA"/>
</dbReference>
<dbReference type="InterPro" id="IPR025372">
    <property type="entry name" value="DUF4362"/>
</dbReference>
<dbReference type="Proteomes" id="UP000262969">
    <property type="component" value="Unassembled WGS sequence"/>
</dbReference>
<evidence type="ECO:0000313" key="2">
    <source>
        <dbReference type="EMBL" id="HCL04317.1"/>
    </source>
</evidence>
<keyword evidence="1" id="KW-0472">Membrane</keyword>
<proteinExistence type="predicted"/>
<comment type="caution">
    <text evidence="2">The sequence shown here is derived from an EMBL/GenBank/DDBJ whole genome shotgun (WGS) entry which is preliminary data.</text>
</comment>
<reference evidence="2 3" key="1">
    <citation type="journal article" date="2018" name="Nat. Biotechnol.">
        <title>A standardized bacterial taxonomy based on genome phylogeny substantially revises the tree of life.</title>
        <authorList>
            <person name="Parks D.H."/>
            <person name="Chuvochina M."/>
            <person name="Waite D.W."/>
            <person name="Rinke C."/>
            <person name="Skarshewski A."/>
            <person name="Chaumeil P.A."/>
            <person name="Hugenholtz P."/>
        </authorList>
    </citation>
    <scope>NUCLEOTIDE SEQUENCE [LARGE SCALE GENOMIC DNA]</scope>
    <source>
        <strain evidence="2">UBA11728</strain>
    </source>
</reference>
<accession>A0A3D2XC32</accession>
<keyword evidence="1" id="KW-1133">Transmembrane helix</keyword>
<name>A0A3D2XC32_9FIRM</name>
<dbReference type="PROSITE" id="PS51257">
    <property type="entry name" value="PROKAR_LIPOPROTEIN"/>
    <property type="match status" value="1"/>
</dbReference>
<dbReference type="AlphaFoldDB" id="A0A3D2XC32"/>
<dbReference type="Pfam" id="PF14275">
    <property type="entry name" value="DUF4362"/>
    <property type="match status" value="1"/>
</dbReference>
<organism evidence="2 3">
    <name type="scientific">Lachnoclostridium phytofermentans</name>
    <dbReference type="NCBI Taxonomy" id="66219"/>
    <lineage>
        <taxon>Bacteria</taxon>
        <taxon>Bacillati</taxon>
        <taxon>Bacillota</taxon>
        <taxon>Clostridia</taxon>
        <taxon>Lachnospirales</taxon>
        <taxon>Lachnospiraceae</taxon>
    </lineage>
</organism>
<keyword evidence="1" id="KW-0812">Transmembrane</keyword>